<comment type="caution">
    <text evidence="2">The sequence shown here is derived from an EMBL/GenBank/DDBJ whole genome shotgun (WGS) entry which is preliminary data.</text>
</comment>
<keyword evidence="2" id="KW-0808">Transferase</keyword>
<name>A0A3D9SYK6_9ACTN</name>
<dbReference type="InterPro" id="IPR003673">
    <property type="entry name" value="CoA-Trfase_fam_III"/>
</dbReference>
<accession>A0A3D9SYK6</accession>
<dbReference type="PANTHER" id="PTHR48228:SF4">
    <property type="entry name" value="BLR3030 PROTEIN"/>
    <property type="match status" value="1"/>
</dbReference>
<gene>
    <name evidence="2" type="ORF">DFJ69_5123</name>
</gene>
<dbReference type="InterPro" id="IPR023606">
    <property type="entry name" value="CoA-Trfase_III_dom_1_sf"/>
</dbReference>
<feature type="region of interest" description="Disordered" evidence="1">
    <location>
        <begin position="431"/>
        <end position="451"/>
    </location>
</feature>
<protein>
    <submittedName>
        <fullName evidence="2">CoA transferase family III</fullName>
    </submittedName>
</protein>
<dbReference type="EMBL" id="QTTT01000001">
    <property type="protein sequence ID" value="REE99610.1"/>
    <property type="molecule type" value="Genomic_DNA"/>
</dbReference>
<keyword evidence="3" id="KW-1185">Reference proteome</keyword>
<dbReference type="Gene3D" id="3.40.50.10540">
    <property type="entry name" value="Crotonobetainyl-coa:carnitine coa-transferase, domain 1"/>
    <property type="match status" value="1"/>
</dbReference>
<dbReference type="GO" id="GO:0016740">
    <property type="term" value="F:transferase activity"/>
    <property type="evidence" value="ECO:0007669"/>
    <property type="project" value="UniProtKB-KW"/>
</dbReference>
<evidence type="ECO:0000313" key="3">
    <source>
        <dbReference type="Proteomes" id="UP000256661"/>
    </source>
</evidence>
<organism evidence="2 3">
    <name type="scientific">Thermomonospora umbrina</name>
    <dbReference type="NCBI Taxonomy" id="111806"/>
    <lineage>
        <taxon>Bacteria</taxon>
        <taxon>Bacillati</taxon>
        <taxon>Actinomycetota</taxon>
        <taxon>Actinomycetes</taxon>
        <taxon>Streptosporangiales</taxon>
        <taxon>Thermomonosporaceae</taxon>
        <taxon>Thermomonospora</taxon>
    </lineage>
</organism>
<dbReference type="AlphaFoldDB" id="A0A3D9SYK6"/>
<dbReference type="SUPFAM" id="SSF89796">
    <property type="entry name" value="CoA-transferase family III (CaiB/BaiF)"/>
    <property type="match status" value="2"/>
</dbReference>
<dbReference type="Proteomes" id="UP000256661">
    <property type="component" value="Unassembled WGS sequence"/>
</dbReference>
<proteinExistence type="predicted"/>
<evidence type="ECO:0000256" key="1">
    <source>
        <dbReference type="SAM" id="MobiDB-lite"/>
    </source>
</evidence>
<evidence type="ECO:0000313" key="2">
    <source>
        <dbReference type="EMBL" id="REE99610.1"/>
    </source>
</evidence>
<dbReference type="RefSeq" id="WP_245974566.1">
    <property type="nucleotide sequence ID" value="NZ_QTTT01000001.1"/>
</dbReference>
<dbReference type="InterPro" id="IPR050509">
    <property type="entry name" value="CoA-transferase_III"/>
</dbReference>
<reference evidence="2 3" key="1">
    <citation type="submission" date="2018-08" db="EMBL/GenBank/DDBJ databases">
        <title>Sequencing the genomes of 1000 actinobacteria strains.</title>
        <authorList>
            <person name="Klenk H.-P."/>
        </authorList>
    </citation>
    <scope>NUCLEOTIDE SEQUENCE [LARGE SCALE GENOMIC DNA]</scope>
    <source>
        <strain evidence="2 3">DSM 43927</strain>
    </source>
</reference>
<dbReference type="PANTHER" id="PTHR48228">
    <property type="entry name" value="SUCCINYL-COA--D-CITRAMALATE COA-TRANSFERASE"/>
    <property type="match status" value="1"/>
</dbReference>
<sequence>MDFLTEMWECLGGPSDAPAAVTWTGPATTLPARLPVTGLAGATVAAASLAAAELTAVRGGERPPVRVDSRAVAVAFAGERHLRIDGRALPAFAPLSRFWRAADGWVRTHGNYPHHRARLLSALGLDDGPADPVTAVENVIAGASAERVEEAVCAAGGLAVAVRDRASWARHPQGASVAGLPLLRLTRTDDAPARPLGPVPDRPLRPMAGLRVLDLTRVLAGPVGTRTLALLGADVLRVDPPHLGEIPSQHTETGSGKRSTLLDLDDADDRARFSALLDGADVVVTGYRPGALDRYGLSPAALAEDHPGLVVASLSAWGTVGPWAGRRGFDSLVQAASGIALVEGSPGALPVQALDHGTGYLLAAAVMRALALRATEGGGRHVELCLARTAAALLARPAEGGEAAAFDPAPYLGETGPVRHALPAVDLAGGPRTWERPATPWGSDAPVWRDA</sequence>
<dbReference type="Pfam" id="PF02515">
    <property type="entry name" value="CoA_transf_3"/>
    <property type="match status" value="1"/>
</dbReference>